<dbReference type="PATRIC" id="fig|1396.428.peg.2681"/>
<dbReference type="GO" id="GO:0005737">
    <property type="term" value="C:cytoplasm"/>
    <property type="evidence" value="ECO:0007669"/>
    <property type="project" value="TreeGrafter"/>
</dbReference>
<proteinExistence type="predicted"/>
<evidence type="ECO:0000259" key="5">
    <source>
        <dbReference type="SMART" id="SM00864"/>
    </source>
</evidence>
<dbReference type="RefSeq" id="WP_046956956.1">
    <property type="nucleotide sequence ID" value="NZ_LCYI01000063.1"/>
</dbReference>
<feature type="coiled-coil region" evidence="3">
    <location>
        <begin position="366"/>
        <end position="393"/>
    </location>
</feature>
<sequence>MAGNFSEIESQGNISLKLGFLGLGMGGCAIAAECANKETQIKNNKYPYRAILVNTNSQDFNKIEIKNTGNIRKIQLEGYEQGAARNPQVGEEAFVKHETKIFETVKQEFEDRDFIWITCGLGGGTGTGALLKAIEMLYEHDYNFGLLLTLPRDAEALKVLENATSRIRSIAMNQEAFGSIVLIDNAKLYRKFEEENPSALANEYTSYSNKYIADALHEINLVTSSFTPFSDTHFDASEFAQVINTPGVLSLAKLELKSNQLDTENPLGYLTQLGNALEKGVLYDTEREELESAKKSALSIVTSPLRAGRLYNFSFLNQMENFLKDRTPYVDERPIAPYVNKHTAKKEEDIVKFYSVVAGLPLPKRVSDIIDEITRIKEEREQANSKKSNAVLNKLFAFDDSVQEEKPKKKKLNFGAEPEVEVADDSQPAKKKLSF</sequence>
<gene>
    <name evidence="6" type="ORF">B4077_6210</name>
</gene>
<comment type="caution">
    <text evidence="6">The sequence shown here is derived from an EMBL/GenBank/DDBJ whole genome shotgun (WGS) entry which is preliminary data.</text>
</comment>
<organism evidence="6 7">
    <name type="scientific">Bacillus cereus</name>
    <dbReference type="NCBI Taxonomy" id="1396"/>
    <lineage>
        <taxon>Bacteria</taxon>
        <taxon>Bacillati</taxon>
        <taxon>Bacillota</taxon>
        <taxon>Bacilli</taxon>
        <taxon>Bacillales</taxon>
        <taxon>Bacillaceae</taxon>
        <taxon>Bacillus</taxon>
        <taxon>Bacillus cereus group</taxon>
    </lineage>
</organism>
<evidence type="ECO:0000313" key="6">
    <source>
        <dbReference type="EMBL" id="KLA22082.1"/>
    </source>
</evidence>
<dbReference type="InterPro" id="IPR045061">
    <property type="entry name" value="FtsZ/CetZ"/>
</dbReference>
<evidence type="ECO:0000256" key="3">
    <source>
        <dbReference type="SAM" id="Coils"/>
    </source>
</evidence>
<dbReference type="PANTHER" id="PTHR30314">
    <property type="entry name" value="CELL DIVISION PROTEIN FTSZ-RELATED"/>
    <property type="match status" value="1"/>
</dbReference>
<dbReference type="Proteomes" id="UP000035214">
    <property type="component" value="Unassembled WGS sequence"/>
</dbReference>
<evidence type="ECO:0000256" key="4">
    <source>
        <dbReference type="SAM" id="MobiDB-lite"/>
    </source>
</evidence>
<feature type="domain" description="Tubulin/FtsZ GTPase" evidence="5">
    <location>
        <begin position="17"/>
        <end position="220"/>
    </location>
</feature>
<dbReference type="Pfam" id="PF21493">
    <property type="entry name" value="TubZ_C"/>
    <property type="match status" value="1"/>
</dbReference>
<dbReference type="Pfam" id="PF00091">
    <property type="entry name" value="Tubulin"/>
    <property type="match status" value="1"/>
</dbReference>
<dbReference type="Gene3D" id="3.40.50.1440">
    <property type="entry name" value="Tubulin/FtsZ, GTPase domain"/>
    <property type="match status" value="1"/>
</dbReference>
<evidence type="ECO:0000256" key="2">
    <source>
        <dbReference type="ARBA" id="ARBA00023134"/>
    </source>
</evidence>
<dbReference type="GO" id="GO:0003924">
    <property type="term" value="F:GTPase activity"/>
    <property type="evidence" value="ECO:0007669"/>
    <property type="project" value="InterPro"/>
</dbReference>
<evidence type="ECO:0000313" key="7">
    <source>
        <dbReference type="Proteomes" id="UP000035214"/>
    </source>
</evidence>
<protein>
    <recommendedName>
        <fullName evidence="5">Tubulin/FtsZ GTPase domain-containing protein</fullName>
    </recommendedName>
</protein>
<dbReference type="SUPFAM" id="SSF52490">
    <property type="entry name" value="Tubulin nucleotide-binding domain-like"/>
    <property type="match status" value="1"/>
</dbReference>
<feature type="region of interest" description="Disordered" evidence="4">
    <location>
        <begin position="403"/>
        <end position="435"/>
    </location>
</feature>
<dbReference type="InterPro" id="IPR036525">
    <property type="entry name" value="Tubulin/FtsZ_GTPase_sf"/>
</dbReference>
<keyword evidence="2" id="KW-0342">GTP-binding</keyword>
<dbReference type="InterPro" id="IPR003008">
    <property type="entry name" value="Tubulin_FtsZ_GTPase"/>
</dbReference>
<dbReference type="GO" id="GO:0051301">
    <property type="term" value="P:cell division"/>
    <property type="evidence" value="ECO:0007669"/>
    <property type="project" value="TreeGrafter"/>
</dbReference>
<reference evidence="6 7" key="1">
    <citation type="submission" date="2015-04" db="EMBL/GenBank/DDBJ databases">
        <title>Draft Genome Sequences of Eight Spore-Forming Food Isolates of Bacillus cereus Genome sequencing.</title>
        <authorList>
            <person name="Krawcyk A.O."/>
            <person name="de Jong A."/>
            <person name="Eijlander R.T."/>
            <person name="Berendsen E.M."/>
            <person name="Holsappel S."/>
            <person name="Wells-Bennik M."/>
            <person name="Kuipers O.P."/>
        </authorList>
    </citation>
    <scope>NUCLEOTIDE SEQUENCE [LARGE SCALE GENOMIC DNA]</scope>
    <source>
        <strain evidence="6 7">B4077</strain>
    </source>
</reference>
<evidence type="ECO:0000256" key="1">
    <source>
        <dbReference type="ARBA" id="ARBA00022741"/>
    </source>
</evidence>
<dbReference type="AlphaFoldDB" id="A0A0G8EF37"/>
<dbReference type="EMBL" id="LCYI01000063">
    <property type="protein sequence ID" value="KLA22082.1"/>
    <property type="molecule type" value="Genomic_DNA"/>
</dbReference>
<accession>A0A0G8EF37</accession>
<dbReference type="GO" id="GO:0005525">
    <property type="term" value="F:GTP binding"/>
    <property type="evidence" value="ECO:0007669"/>
    <property type="project" value="UniProtKB-KW"/>
</dbReference>
<dbReference type="GO" id="GO:0032153">
    <property type="term" value="C:cell division site"/>
    <property type="evidence" value="ECO:0007669"/>
    <property type="project" value="TreeGrafter"/>
</dbReference>
<dbReference type="InterPro" id="IPR049364">
    <property type="entry name" value="TubZ_C"/>
</dbReference>
<dbReference type="PANTHER" id="PTHR30314:SF3">
    <property type="entry name" value="MITOCHONDRIAL DIVISION PROTEIN FSZA"/>
    <property type="match status" value="1"/>
</dbReference>
<dbReference type="SMART" id="SM00864">
    <property type="entry name" value="Tubulin"/>
    <property type="match status" value="1"/>
</dbReference>
<name>A0A0G8EF37_BACCE</name>
<keyword evidence="3" id="KW-0175">Coiled coil</keyword>
<keyword evidence="1" id="KW-0547">Nucleotide-binding</keyword>